<evidence type="ECO:0000313" key="17">
    <source>
        <dbReference type="EMBL" id="MBB6182880.1"/>
    </source>
</evidence>
<keyword evidence="10 17" id="KW-0456">Lyase</keyword>
<feature type="domain" description="FPG-type" evidence="14">
    <location>
        <begin position="229"/>
        <end position="263"/>
    </location>
</feature>
<evidence type="ECO:0000313" key="16">
    <source>
        <dbReference type="EMBL" id="KGI77623.1"/>
    </source>
</evidence>
<evidence type="ECO:0000313" key="18">
    <source>
        <dbReference type="Proteomes" id="UP000029708"/>
    </source>
</evidence>
<comment type="caution">
    <text evidence="16">The sequence shown here is derived from an EMBL/GenBank/DDBJ whole genome shotgun (WGS) entry which is preliminary data.</text>
</comment>
<keyword evidence="16" id="KW-0540">Nuclease</keyword>
<sequence length="263" mass="29720">MPEGPEIRRAADALADAVVGAPLARVWFAFEELLPYAPLLIGQRIEAITPHGKALLTRFDNGLTMYSHNQLYGVWRIAAAGERPRTKRSLRVALETADHAILLYSASDVSLWPTERVHEHPFLARLGPDVLDPELDRDTVLARLSDRRFARRRLAGLLLDQAFLAGLGNYLRAEILWQARIAPTLRPVDLDDAQRIMLADALLDVPRHSYRTRGKRGRGRLQETPFRFRVYGRDNQPCPRCATPIARSELGGRPMFTCPDCQR</sequence>
<evidence type="ECO:0000256" key="10">
    <source>
        <dbReference type="ARBA" id="ARBA00023239"/>
    </source>
</evidence>
<dbReference type="PANTHER" id="PTHR42697:SF1">
    <property type="entry name" value="ENDONUCLEASE 8"/>
    <property type="match status" value="1"/>
</dbReference>
<dbReference type="SUPFAM" id="SSF57716">
    <property type="entry name" value="Glucocorticoid receptor-like (DNA-binding domain)"/>
    <property type="match status" value="1"/>
</dbReference>
<dbReference type="InterPro" id="IPR010979">
    <property type="entry name" value="Ribosomal_uS13-like_H2TH"/>
</dbReference>
<protein>
    <recommendedName>
        <fullName evidence="2">DNA-(apurinic or apyrimidinic site) lyase</fullName>
        <ecNumber evidence="2">4.2.99.18</ecNumber>
    </recommendedName>
</protein>
<dbReference type="EC" id="4.2.99.18" evidence="2"/>
<dbReference type="EMBL" id="JACHET010000001">
    <property type="protein sequence ID" value="MBB6182880.1"/>
    <property type="molecule type" value="Genomic_DNA"/>
</dbReference>
<evidence type="ECO:0000256" key="4">
    <source>
        <dbReference type="ARBA" id="ARBA00022763"/>
    </source>
</evidence>
<dbReference type="PANTHER" id="PTHR42697">
    <property type="entry name" value="ENDONUCLEASE 8"/>
    <property type="match status" value="1"/>
</dbReference>
<proteinExistence type="inferred from homology"/>
<dbReference type="Pfam" id="PF06831">
    <property type="entry name" value="H2TH"/>
    <property type="match status" value="1"/>
</dbReference>
<dbReference type="Gene3D" id="3.20.190.10">
    <property type="entry name" value="MutM-like, N-terminal"/>
    <property type="match status" value="1"/>
</dbReference>
<dbReference type="STRING" id="1543381.LF63_0110020"/>
<dbReference type="SMART" id="SM00898">
    <property type="entry name" value="Fapy_DNA_glyco"/>
    <property type="match status" value="1"/>
</dbReference>
<evidence type="ECO:0000256" key="3">
    <source>
        <dbReference type="ARBA" id="ARBA00022723"/>
    </source>
</evidence>
<dbReference type="HOGENOM" id="CLU_038423_2_2_6"/>
<dbReference type="AlphaFoldDB" id="A0A099CUM0"/>
<dbReference type="RefSeq" id="WP_043101474.1">
    <property type="nucleotide sequence ID" value="NZ_JACHET010000001.1"/>
</dbReference>
<dbReference type="InterPro" id="IPR012319">
    <property type="entry name" value="FPG_cat"/>
</dbReference>
<gene>
    <name evidence="17" type="ORF">HNQ86_000225</name>
    <name evidence="16" type="ORF">LF63_0110020</name>
</gene>
<keyword evidence="12 17" id="KW-0326">Glycosidase</keyword>
<dbReference type="GO" id="GO:0003684">
    <property type="term" value="F:damaged DNA binding"/>
    <property type="evidence" value="ECO:0007669"/>
    <property type="project" value="InterPro"/>
</dbReference>
<evidence type="ECO:0000259" key="15">
    <source>
        <dbReference type="PROSITE" id="PS51068"/>
    </source>
</evidence>
<dbReference type="GO" id="GO:0006284">
    <property type="term" value="P:base-excision repair"/>
    <property type="evidence" value="ECO:0007669"/>
    <property type="project" value="InterPro"/>
</dbReference>
<dbReference type="InterPro" id="IPR035937">
    <property type="entry name" value="FPG_N"/>
</dbReference>
<keyword evidence="16" id="KW-0255">Endonuclease</keyword>
<evidence type="ECO:0000256" key="7">
    <source>
        <dbReference type="ARBA" id="ARBA00022833"/>
    </source>
</evidence>
<dbReference type="Proteomes" id="UP000029708">
    <property type="component" value="Unassembled WGS sequence"/>
</dbReference>
<accession>A0A099CUM0</accession>
<evidence type="ECO:0000259" key="14">
    <source>
        <dbReference type="PROSITE" id="PS51066"/>
    </source>
</evidence>
<name>A0A099CUM0_9GAMM</name>
<dbReference type="GO" id="GO:0008270">
    <property type="term" value="F:zinc ion binding"/>
    <property type="evidence" value="ECO:0007669"/>
    <property type="project" value="UniProtKB-KW"/>
</dbReference>
<evidence type="ECO:0000256" key="9">
    <source>
        <dbReference type="ARBA" id="ARBA00023204"/>
    </source>
</evidence>
<dbReference type="GO" id="GO:0000703">
    <property type="term" value="F:oxidized pyrimidine nucleobase lesion DNA N-glycosylase activity"/>
    <property type="evidence" value="ECO:0007669"/>
    <property type="project" value="TreeGrafter"/>
</dbReference>
<keyword evidence="3" id="KW-0479">Metal-binding</keyword>
<evidence type="ECO:0000256" key="12">
    <source>
        <dbReference type="ARBA" id="ARBA00023295"/>
    </source>
</evidence>
<keyword evidence="7" id="KW-0862">Zinc</keyword>
<keyword evidence="11" id="KW-0511">Multifunctional enzyme</keyword>
<reference evidence="16 18" key="1">
    <citation type="submission" date="2014-09" db="EMBL/GenBank/DDBJ databases">
        <title>Xanthomonadaceae 3.5X direct submission.</title>
        <authorList>
            <person name="Fang T."/>
            <person name="Wang H."/>
        </authorList>
    </citation>
    <scope>NUCLEOTIDE SEQUENCE [LARGE SCALE GENOMIC DNA]</scope>
    <source>
        <strain evidence="16 18">3.5X</strain>
    </source>
</reference>
<feature type="domain" description="Formamidopyrimidine-DNA glycosylase catalytic" evidence="15">
    <location>
        <begin position="2"/>
        <end position="150"/>
    </location>
</feature>
<evidence type="ECO:0000313" key="19">
    <source>
        <dbReference type="Proteomes" id="UP000560000"/>
    </source>
</evidence>
<keyword evidence="9" id="KW-0234">DNA repair</keyword>
<evidence type="ECO:0000256" key="8">
    <source>
        <dbReference type="ARBA" id="ARBA00023125"/>
    </source>
</evidence>
<dbReference type="GO" id="GO:0140078">
    <property type="term" value="F:class I DNA-(apurinic or apyrimidinic site) endonuclease activity"/>
    <property type="evidence" value="ECO:0007669"/>
    <property type="project" value="UniProtKB-EC"/>
</dbReference>
<dbReference type="InterPro" id="IPR000214">
    <property type="entry name" value="Znf_DNA_glyclase/AP_lyase"/>
</dbReference>
<dbReference type="EMBL" id="JROI01000011">
    <property type="protein sequence ID" value="KGI77623.1"/>
    <property type="molecule type" value="Genomic_DNA"/>
</dbReference>
<keyword evidence="4" id="KW-0227">DNA damage</keyword>
<evidence type="ECO:0000256" key="13">
    <source>
        <dbReference type="PROSITE-ProRule" id="PRU00391"/>
    </source>
</evidence>
<dbReference type="Gene3D" id="1.10.8.50">
    <property type="match status" value="1"/>
</dbReference>
<evidence type="ECO:0000256" key="5">
    <source>
        <dbReference type="ARBA" id="ARBA00022771"/>
    </source>
</evidence>
<dbReference type="PROSITE" id="PS51066">
    <property type="entry name" value="ZF_FPG_2"/>
    <property type="match status" value="1"/>
</dbReference>
<evidence type="ECO:0000256" key="2">
    <source>
        <dbReference type="ARBA" id="ARBA00012720"/>
    </source>
</evidence>
<dbReference type="PROSITE" id="PS51068">
    <property type="entry name" value="FPG_CAT"/>
    <property type="match status" value="1"/>
</dbReference>
<reference evidence="17 19" key="2">
    <citation type="submission" date="2020-08" db="EMBL/GenBank/DDBJ databases">
        <title>Genomic Encyclopedia of Type Strains, Phase IV (KMG-IV): sequencing the most valuable type-strain genomes for metagenomic binning, comparative biology and taxonomic classification.</title>
        <authorList>
            <person name="Goeker M."/>
        </authorList>
    </citation>
    <scope>NUCLEOTIDE SEQUENCE [LARGE SCALE GENOMIC DNA]</scope>
    <source>
        <strain evidence="17 19">DSM 107085</strain>
    </source>
</reference>
<dbReference type="InterPro" id="IPR015886">
    <property type="entry name" value="H2TH_FPG"/>
</dbReference>
<comment type="similarity">
    <text evidence="1">Belongs to the FPG family.</text>
</comment>
<dbReference type="SMART" id="SM01232">
    <property type="entry name" value="H2TH"/>
    <property type="match status" value="1"/>
</dbReference>
<dbReference type="NCBIfam" id="NF007763">
    <property type="entry name" value="PRK10445.1"/>
    <property type="match status" value="1"/>
</dbReference>
<evidence type="ECO:0000256" key="11">
    <source>
        <dbReference type="ARBA" id="ARBA00023268"/>
    </source>
</evidence>
<keyword evidence="18" id="KW-1185">Reference proteome</keyword>
<evidence type="ECO:0000256" key="6">
    <source>
        <dbReference type="ARBA" id="ARBA00022801"/>
    </source>
</evidence>
<keyword evidence="5 13" id="KW-0863">Zinc-finger</keyword>
<dbReference type="OrthoDB" id="5657047at2"/>
<organism evidence="16 18">
    <name type="scientific">Oleiagrimonas soli</name>
    <dbReference type="NCBI Taxonomy" id="1543381"/>
    <lineage>
        <taxon>Bacteria</taxon>
        <taxon>Pseudomonadati</taxon>
        <taxon>Pseudomonadota</taxon>
        <taxon>Gammaproteobacteria</taxon>
        <taxon>Lysobacterales</taxon>
        <taxon>Rhodanobacteraceae</taxon>
        <taxon>Oleiagrimonas</taxon>
    </lineage>
</organism>
<dbReference type="Proteomes" id="UP000560000">
    <property type="component" value="Unassembled WGS sequence"/>
</dbReference>
<dbReference type="SUPFAM" id="SSF81624">
    <property type="entry name" value="N-terminal domain of MutM-like DNA repair proteins"/>
    <property type="match status" value="1"/>
</dbReference>
<keyword evidence="6 17" id="KW-0378">Hydrolase</keyword>
<dbReference type="SUPFAM" id="SSF46946">
    <property type="entry name" value="S13-like H2TH domain"/>
    <property type="match status" value="1"/>
</dbReference>
<evidence type="ECO:0000256" key="1">
    <source>
        <dbReference type="ARBA" id="ARBA00009409"/>
    </source>
</evidence>
<keyword evidence="8" id="KW-0238">DNA-binding</keyword>
<dbReference type="Pfam" id="PF01149">
    <property type="entry name" value="Fapy_DNA_glyco"/>
    <property type="match status" value="1"/>
</dbReference>